<keyword evidence="3" id="KW-1185">Reference proteome</keyword>
<dbReference type="AlphaFoldDB" id="A0A5B7JUP7"/>
<evidence type="ECO:0000313" key="3">
    <source>
        <dbReference type="Proteomes" id="UP000324222"/>
    </source>
</evidence>
<gene>
    <name evidence="2" type="ORF">E2C01_095219</name>
</gene>
<organism evidence="2 3">
    <name type="scientific">Portunus trituberculatus</name>
    <name type="common">Swimming crab</name>
    <name type="synonym">Neptunus trituberculatus</name>
    <dbReference type="NCBI Taxonomy" id="210409"/>
    <lineage>
        <taxon>Eukaryota</taxon>
        <taxon>Metazoa</taxon>
        <taxon>Ecdysozoa</taxon>
        <taxon>Arthropoda</taxon>
        <taxon>Crustacea</taxon>
        <taxon>Multicrustacea</taxon>
        <taxon>Malacostraca</taxon>
        <taxon>Eumalacostraca</taxon>
        <taxon>Eucarida</taxon>
        <taxon>Decapoda</taxon>
        <taxon>Pleocyemata</taxon>
        <taxon>Brachyura</taxon>
        <taxon>Eubrachyura</taxon>
        <taxon>Portunoidea</taxon>
        <taxon>Portunidae</taxon>
        <taxon>Portuninae</taxon>
        <taxon>Portunus</taxon>
    </lineage>
</organism>
<comment type="caution">
    <text evidence="2">The sequence shown here is derived from an EMBL/GenBank/DDBJ whole genome shotgun (WGS) entry which is preliminary data.</text>
</comment>
<feature type="region of interest" description="Disordered" evidence="1">
    <location>
        <begin position="1"/>
        <end position="24"/>
    </location>
</feature>
<accession>A0A5B7JUP7</accession>
<dbReference type="EMBL" id="VSRR010119864">
    <property type="protein sequence ID" value="MPC99782.1"/>
    <property type="molecule type" value="Genomic_DNA"/>
</dbReference>
<protein>
    <submittedName>
        <fullName evidence="2">Uncharacterized protein</fullName>
    </submittedName>
</protein>
<evidence type="ECO:0000313" key="2">
    <source>
        <dbReference type="EMBL" id="MPC99782.1"/>
    </source>
</evidence>
<sequence>MRHDHMTQETAVSVKPKTGLQSNSPRFQFSSLSTRLTYTNSDHSVYQGMYKEKVVVWVKIWRTATVLPSVRSDHFQRKRFQD</sequence>
<name>A0A5B7JUP7_PORTR</name>
<evidence type="ECO:0000256" key="1">
    <source>
        <dbReference type="SAM" id="MobiDB-lite"/>
    </source>
</evidence>
<proteinExistence type="predicted"/>
<dbReference type="Proteomes" id="UP000324222">
    <property type="component" value="Unassembled WGS sequence"/>
</dbReference>
<reference evidence="2 3" key="1">
    <citation type="submission" date="2019-05" db="EMBL/GenBank/DDBJ databases">
        <title>Another draft genome of Portunus trituberculatus and its Hox gene families provides insights of decapod evolution.</title>
        <authorList>
            <person name="Jeong J.-H."/>
            <person name="Song I."/>
            <person name="Kim S."/>
            <person name="Choi T."/>
            <person name="Kim D."/>
            <person name="Ryu S."/>
            <person name="Kim W."/>
        </authorList>
    </citation>
    <scope>NUCLEOTIDE SEQUENCE [LARGE SCALE GENOMIC DNA]</scope>
    <source>
        <tissue evidence="2">Muscle</tissue>
    </source>
</reference>